<dbReference type="RefSeq" id="WP_184798449.1">
    <property type="nucleotide sequence ID" value="NZ_JACIIZ010000003.1"/>
</dbReference>
<dbReference type="EMBL" id="JACIIZ010000003">
    <property type="protein sequence ID" value="MBB6250646.1"/>
    <property type="molecule type" value="Genomic_DNA"/>
</dbReference>
<evidence type="ECO:0000256" key="1">
    <source>
        <dbReference type="SAM" id="Phobius"/>
    </source>
</evidence>
<evidence type="ECO:0000313" key="2">
    <source>
        <dbReference type="EMBL" id="MBB6250646.1"/>
    </source>
</evidence>
<keyword evidence="1" id="KW-1133">Transmembrane helix</keyword>
<evidence type="ECO:0000313" key="3">
    <source>
        <dbReference type="Proteomes" id="UP000539175"/>
    </source>
</evidence>
<feature type="transmembrane region" description="Helical" evidence="1">
    <location>
        <begin position="7"/>
        <end position="27"/>
    </location>
</feature>
<dbReference type="AlphaFoldDB" id="A0A7X0AWM3"/>
<dbReference type="Proteomes" id="UP000539175">
    <property type="component" value="Unassembled WGS sequence"/>
</dbReference>
<organism evidence="2 3">
    <name type="scientific">Nitrospirillum iridis</name>
    <dbReference type="NCBI Taxonomy" id="765888"/>
    <lineage>
        <taxon>Bacteria</taxon>
        <taxon>Pseudomonadati</taxon>
        <taxon>Pseudomonadota</taxon>
        <taxon>Alphaproteobacteria</taxon>
        <taxon>Rhodospirillales</taxon>
        <taxon>Azospirillaceae</taxon>
        <taxon>Nitrospirillum</taxon>
    </lineage>
</organism>
<name>A0A7X0AWM3_9PROT</name>
<protein>
    <submittedName>
        <fullName evidence="2">Uncharacterized membrane protein HdeD (DUF308 family)</fullName>
    </submittedName>
</protein>
<comment type="caution">
    <text evidence="2">The sequence shown here is derived from an EMBL/GenBank/DDBJ whole genome shotgun (WGS) entry which is preliminary data.</text>
</comment>
<reference evidence="2 3" key="1">
    <citation type="submission" date="2020-08" db="EMBL/GenBank/DDBJ databases">
        <title>Genomic Encyclopedia of Type Strains, Phase IV (KMG-IV): sequencing the most valuable type-strain genomes for metagenomic binning, comparative biology and taxonomic classification.</title>
        <authorList>
            <person name="Goeker M."/>
        </authorList>
    </citation>
    <scope>NUCLEOTIDE SEQUENCE [LARGE SCALE GENOMIC DNA]</scope>
    <source>
        <strain evidence="2 3">DSM 22198</strain>
    </source>
</reference>
<feature type="transmembrane region" description="Helical" evidence="1">
    <location>
        <begin position="56"/>
        <end position="74"/>
    </location>
</feature>
<accession>A0A7X0AWM3</accession>
<gene>
    <name evidence="2" type="ORF">FHS74_001191</name>
</gene>
<proteinExistence type="predicted"/>
<sequence length="77" mass="7977">MTSKNGLLISGAVIVILGVLALAVPIFTTKDTKELAKIGDLKVTAKEESTHVIPPFVGPAALILGVVLMGAALVRRQ</sequence>
<keyword evidence="1" id="KW-0812">Transmembrane</keyword>
<keyword evidence="3" id="KW-1185">Reference proteome</keyword>
<keyword evidence="1" id="KW-0472">Membrane</keyword>